<dbReference type="RefSeq" id="WP_035162526.1">
    <property type="nucleotide sequence ID" value="NZ_AZTB01000012.1"/>
</dbReference>
<reference evidence="2 3" key="1">
    <citation type="submission" date="2013-12" db="EMBL/GenBank/DDBJ databases">
        <title>Draft genome sequence of Caloranaerobacter sp. H53214.</title>
        <authorList>
            <person name="Jiang L.J."/>
            <person name="Shao Z.Z."/>
            <person name="Long M.N."/>
        </authorList>
    </citation>
    <scope>NUCLEOTIDE SEQUENCE [LARGE SCALE GENOMIC DNA]</scope>
    <source>
        <strain evidence="2 3">H53214</strain>
    </source>
</reference>
<dbReference type="AlphaFoldDB" id="A0A096BJC6"/>
<dbReference type="InterPro" id="IPR057682">
    <property type="entry name" value="DUF7922"/>
</dbReference>
<feature type="domain" description="DUF7922" evidence="1">
    <location>
        <begin position="7"/>
        <end position="136"/>
    </location>
</feature>
<gene>
    <name evidence="2" type="ORF">Y919_03745</name>
</gene>
<accession>A0A096BJC6</accession>
<name>A0A096BJC6_9FIRM</name>
<sequence>MSEKQSYMRKFVMLEPNSVGYLNNKNNLKGYAKIEVRGGRGKIQLNIEKTKNINEDNIYIGNLLAIIDERPIKVEMGDIVLNENGKGNLLWKFNPESVGGTGIPFDKFNTVFIQLYENNSEKIIIPLVGYIRNKDNSIDILIKDVELKESIKHEVENIDETENIEDVDNETNELNNMVEESSEDNSIKQDEGYVEKDQVPIQNETEFEQDENEYLEIENEEDIFVKDEEIENINERKTEGIRYETNNDDKYGHSISLNYDYAESSRNYSRHIANYSLNILKFFEKVNPLREELKGYTWWEIEYDKKNIYRGFLPFYNYIINTYYPYQINFKATTCHNLIRKYGHYIFGIAEENGEIKYYVYGIPGRFTKDEQPYRGMTGFTTWIPKRGRNRDRIGYWLLHIDAINGRIVSPLRPTYPR</sequence>
<evidence type="ECO:0000313" key="2">
    <source>
        <dbReference type="EMBL" id="KGG80868.1"/>
    </source>
</evidence>
<dbReference type="STRING" id="1156417.Y919_03745"/>
<dbReference type="Pfam" id="PF25538">
    <property type="entry name" value="DUF7922"/>
    <property type="match status" value="1"/>
</dbReference>
<comment type="caution">
    <text evidence="2">The sequence shown here is derived from an EMBL/GenBank/DDBJ whole genome shotgun (WGS) entry which is preliminary data.</text>
</comment>
<evidence type="ECO:0000259" key="1">
    <source>
        <dbReference type="Pfam" id="PF25538"/>
    </source>
</evidence>
<organism evidence="2 3">
    <name type="scientific">Caloranaerobacter azorensis H53214</name>
    <dbReference type="NCBI Taxonomy" id="1156417"/>
    <lineage>
        <taxon>Bacteria</taxon>
        <taxon>Bacillati</taxon>
        <taxon>Bacillota</taxon>
        <taxon>Tissierellia</taxon>
        <taxon>Tissierellales</taxon>
        <taxon>Thermohalobacteraceae</taxon>
        <taxon>Caloranaerobacter</taxon>
    </lineage>
</organism>
<dbReference type="EMBL" id="AZTB01000012">
    <property type="protein sequence ID" value="KGG80868.1"/>
    <property type="molecule type" value="Genomic_DNA"/>
</dbReference>
<evidence type="ECO:0000313" key="3">
    <source>
        <dbReference type="Proteomes" id="UP000029622"/>
    </source>
</evidence>
<proteinExistence type="predicted"/>
<dbReference type="Proteomes" id="UP000029622">
    <property type="component" value="Unassembled WGS sequence"/>
</dbReference>
<protein>
    <recommendedName>
        <fullName evidence="1">DUF7922 domain-containing protein</fullName>
    </recommendedName>
</protein>